<reference evidence="31 32" key="1">
    <citation type="submission" date="2018-06" db="EMBL/GenBank/DDBJ databases">
        <title>Genomic Encyclopedia of Archaeal and Bacterial Type Strains, Phase II (KMG-II): from individual species to whole genera.</title>
        <authorList>
            <person name="Goeker M."/>
        </authorList>
    </citation>
    <scope>NUCLEOTIDE SEQUENCE [LARGE SCALE GENOMIC DNA]</scope>
    <source>
        <strain evidence="31 32">CFPB 3232</strain>
    </source>
</reference>
<dbReference type="InterPro" id="IPR008207">
    <property type="entry name" value="Sig_transdc_His_kin_Hpt_dom"/>
</dbReference>
<evidence type="ECO:0000256" key="8">
    <source>
        <dbReference type="ARBA" id="ARBA00022692"/>
    </source>
</evidence>
<dbReference type="InterPro" id="IPR042240">
    <property type="entry name" value="CHASE_sf"/>
</dbReference>
<feature type="domain" description="HPt" evidence="30">
    <location>
        <begin position="1429"/>
        <end position="1526"/>
    </location>
</feature>
<dbReference type="FunFam" id="2.10.70.100:FF:000001">
    <property type="entry name" value="Sensory transduction histidine kinase"/>
    <property type="match status" value="1"/>
</dbReference>
<dbReference type="EC" id="2.7.13.3" evidence="3"/>
<feature type="modified residue" description="Phosphohistidine" evidence="22">
    <location>
        <position position="1472"/>
    </location>
</feature>
<evidence type="ECO:0000256" key="2">
    <source>
        <dbReference type="ARBA" id="ARBA00004429"/>
    </source>
</evidence>
<dbReference type="Pfam" id="PF08447">
    <property type="entry name" value="PAS_3"/>
    <property type="match status" value="1"/>
</dbReference>
<keyword evidence="6 23" id="KW-0597">Phosphoprotein</keyword>
<evidence type="ECO:0000259" key="29">
    <source>
        <dbReference type="PROSITE" id="PS50839"/>
    </source>
</evidence>
<name>A0A328YSQ0_9BURK</name>
<keyword evidence="17 24" id="KW-0472">Membrane</keyword>
<dbReference type="CDD" id="cd17546">
    <property type="entry name" value="REC_hyHK_CKI1_RcsC-like"/>
    <property type="match status" value="1"/>
</dbReference>
<evidence type="ECO:0000256" key="9">
    <source>
        <dbReference type="ARBA" id="ARBA00022729"/>
    </source>
</evidence>
<feature type="domain" description="PAC" evidence="28">
    <location>
        <begin position="419"/>
        <end position="471"/>
    </location>
</feature>
<evidence type="ECO:0000259" key="28">
    <source>
        <dbReference type="PROSITE" id="PS50113"/>
    </source>
</evidence>
<dbReference type="Pfam" id="PF00989">
    <property type="entry name" value="PAS"/>
    <property type="match status" value="1"/>
</dbReference>
<gene>
    <name evidence="31" type="ORF">AX018_104316</name>
</gene>
<dbReference type="PROSITE" id="PS50839">
    <property type="entry name" value="CHASE"/>
    <property type="match status" value="1"/>
</dbReference>
<feature type="domain" description="PAC" evidence="28">
    <location>
        <begin position="690"/>
        <end position="742"/>
    </location>
</feature>
<dbReference type="GO" id="GO:0005886">
    <property type="term" value="C:plasma membrane"/>
    <property type="evidence" value="ECO:0007669"/>
    <property type="project" value="UniProtKB-SubCell"/>
</dbReference>
<keyword evidence="13" id="KW-0067">ATP-binding</keyword>
<dbReference type="InterPro" id="IPR013655">
    <property type="entry name" value="PAS_fold_3"/>
</dbReference>
<dbReference type="SMART" id="SM00387">
    <property type="entry name" value="HATPase_c"/>
    <property type="match status" value="1"/>
</dbReference>
<evidence type="ECO:0000256" key="3">
    <source>
        <dbReference type="ARBA" id="ARBA00012438"/>
    </source>
</evidence>
<evidence type="ECO:0000256" key="21">
    <source>
        <dbReference type="ARBA" id="ARBA00070152"/>
    </source>
</evidence>
<dbReference type="PANTHER" id="PTHR43047">
    <property type="entry name" value="TWO-COMPONENT HISTIDINE PROTEIN KINASE"/>
    <property type="match status" value="1"/>
</dbReference>
<dbReference type="CDD" id="cd16922">
    <property type="entry name" value="HATPase_EvgS-ArcB-TorS-like"/>
    <property type="match status" value="1"/>
</dbReference>
<dbReference type="CDD" id="cd00082">
    <property type="entry name" value="HisKA"/>
    <property type="match status" value="1"/>
</dbReference>
<organism evidence="31 32">
    <name type="scientific">Paracidovorax anthurii</name>
    <dbReference type="NCBI Taxonomy" id="78229"/>
    <lineage>
        <taxon>Bacteria</taxon>
        <taxon>Pseudomonadati</taxon>
        <taxon>Pseudomonadota</taxon>
        <taxon>Betaproteobacteria</taxon>
        <taxon>Burkholderiales</taxon>
        <taxon>Comamonadaceae</taxon>
        <taxon>Paracidovorax</taxon>
    </lineage>
</organism>
<dbReference type="SUPFAM" id="SSF47384">
    <property type="entry name" value="Homodimeric domain of signal transducing histidine kinase"/>
    <property type="match status" value="1"/>
</dbReference>
<dbReference type="InterPro" id="IPR004358">
    <property type="entry name" value="Sig_transdc_His_kin-like_C"/>
</dbReference>
<keyword evidence="7" id="KW-0808">Transferase</keyword>
<dbReference type="InterPro" id="IPR013656">
    <property type="entry name" value="PAS_4"/>
</dbReference>
<dbReference type="Gene3D" id="2.10.70.100">
    <property type="match status" value="1"/>
</dbReference>
<dbReference type="Pfam" id="PF00072">
    <property type="entry name" value="Response_reg"/>
    <property type="match status" value="1"/>
</dbReference>
<sequence length="1611" mass="177385">MVNGHWKVRSAVAGVLLGGMALVILAVSWQIAINRQAREAAFEALVARVVERVQTGMERYEYGLRGARGAIIAAGPDNINREMFRQYAQSRDIAREFPGAWGFGFVRRVALGEEAAFLARARRDGAPDFTIRQLEPHAGERYVIQYAEPRERNAVALGLDVASETRRRTAAERAMRENTPILTAPLALLQQTGKSRQSFLLLLPIYRPGAVPDTPESREEATIGWSYAPLVMDEILAAQRAREEGYVLALRDRDDGAPGTEAAPFHATSPWQATVVDGLRVRVPLTVYGRQWEAEILATPQFVAALHQRAAWEVAVLGAGVVALLAALAWLAGQGAGQRDALQAARESRAAMVESSPDAIIGVALDGRVIHWNPAAQAIFGHAEADMVGRPIDTLFAPGNPEHEHAGILARVRRGELVSTFETTRLRRDGTRIDVAVSAAPLRNARGAVVGVVKTLRDISQNKAAERALQQLTADLERKVAERTLGLETARRDLRNILDALPSMVGYWDDALRNRFANKAYRDWLGVGEEPATGRSMLELLGQNLFERNEPYARSALRGVAQTFDRSETRRDGPGIRHWLAHYLPDIVDGTVRGFYVLVHDVTELTESRQAAAAAQRDNDFLLRTIHEHAIVSVADRSGRITDVNPAFCAISGYSREELLGRTHRLINSGTHDAGFWPGIWRTIASGKVWHGEVCNRAKDGSLYWVDSIIAPFADADGQVDRYISIRFDITERKRAAAELAATHERLALATDAASLGVWELDLETRSLRWDDWMYRIYRQTRHHDVEPYALWLDRVHPDDRERATQELSHCIAELKDVDMEFRVLWPDGQVRHIKAMAKLHRSADGRPLRMIGINWDITDRKQVELDLSQTTSLLRMVLASASEVAIIATDADFVVRIFNRGAERLLGYDSTDIIGTNSTTLFHDPQEIDARAQELGQALGHAVPASAEGIFREPSTHGHVREWTYLRKDGSRVVVSLVVTPMYGDDGRLLGFLGVAYDMSDQKEHEQALEWAKTAAEQASLAKSQFLANMSHEIRTPMNAVIGLTYLLEQTSLDAQQAEFLQKILRASKALLGVINNILDLSKIEAGELSVSPEPFILRDSLHYLMEVVRVQADAKRIGLTLDLPDGLPRHLVGDALRLNQILTNLLSNAIKFTERGGVRLIVRSLPDGDASIRLRFEVHDSGIGISPEDAARLFQPFAQADATITRRFGGTGLGLSIVRQLAELMGGRVGLESVPGTGSQFWVELPFGRAEAAIEVAEAKKPQEPEMTGLSGVRVLVVDDSDINLEVARRVLELQGASVGLAANGQEAIDRLQPRGEAFDIVLMDIHMPVMDGLTATRFIRSSMGLTDLPVIALTAGALASQRQEAENVGMNDFIVKPFSPRDVVACIRRYLPADRAAGNAQALPAITEAPHSSDWPDIPGIAVEHVARQLGGDLVLFRSLLGHLLREFQEFPIPADSEADWRDTTARVHKLRGASGTVGAQDVHRLATDAENACRAQNRMHARALIAALNESLAHLREHAAQWLSSSPQAPDPLSSPASVPALSRNAPEVVRLRELLLRQDLAALDLFATLAPGLGMGIGASSLESIREHIDELRFVQAVEALDQAWR</sequence>
<dbReference type="PROSITE" id="PS50113">
    <property type="entry name" value="PAC"/>
    <property type="match status" value="4"/>
</dbReference>
<keyword evidence="12" id="KW-0418">Kinase</keyword>
<keyword evidence="15" id="KW-0902">Two-component regulatory system</keyword>
<dbReference type="SUPFAM" id="SSF47226">
    <property type="entry name" value="Histidine-containing phosphotransfer domain, HPT domain"/>
    <property type="match status" value="1"/>
</dbReference>
<dbReference type="Pfam" id="PF08448">
    <property type="entry name" value="PAS_4"/>
    <property type="match status" value="1"/>
</dbReference>
<evidence type="ECO:0000256" key="19">
    <source>
        <dbReference type="ARBA" id="ARBA00064003"/>
    </source>
</evidence>
<evidence type="ECO:0000256" key="22">
    <source>
        <dbReference type="PROSITE-ProRule" id="PRU00110"/>
    </source>
</evidence>
<evidence type="ECO:0000256" key="5">
    <source>
        <dbReference type="ARBA" id="ARBA00022519"/>
    </source>
</evidence>
<dbReference type="EMBL" id="QLTA01000043">
    <property type="protein sequence ID" value="RAR76740.1"/>
    <property type="molecule type" value="Genomic_DNA"/>
</dbReference>
<evidence type="ECO:0000259" key="25">
    <source>
        <dbReference type="PROSITE" id="PS50109"/>
    </source>
</evidence>
<dbReference type="FunFam" id="1.10.287.130:FF:000002">
    <property type="entry name" value="Two-component osmosensing histidine kinase"/>
    <property type="match status" value="1"/>
</dbReference>
<comment type="subcellular location">
    <subcellularLocation>
        <location evidence="2">Cell inner membrane</location>
        <topology evidence="2">Multi-pass membrane protein</topology>
    </subcellularLocation>
</comment>
<comment type="subunit">
    <text evidence="19">At low DSF concentrations, interacts with RpfF.</text>
</comment>
<dbReference type="Gene3D" id="3.30.565.10">
    <property type="entry name" value="Histidine kinase-like ATPase, C-terminal domain"/>
    <property type="match status" value="1"/>
</dbReference>
<dbReference type="SUPFAM" id="SSF55785">
    <property type="entry name" value="PYP-like sensor domain (PAS domain)"/>
    <property type="match status" value="5"/>
</dbReference>
<dbReference type="NCBIfam" id="TIGR00229">
    <property type="entry name" value="sensory_box"/>
    <property type="match status" value="5"/>
</dbReference>
<comment type="function">
    <text evidence="18">Member of the two-component regulatory system BvgS/BvgA. Phosphorylates BvgA via a four-step phosphorelay in response to environmental signals.</text>
</comment>
<dbReference type="SUPFAM" id="SSF55874">
    <property type="entry name" value="ATPase domain of HSP90 chaperone/DNA topoisomerase II/histidine kinase"/>
    <property type="match status" value="1"/>
</dbReference>
<evidence type="ECO:0000259" key="27">
    <source>
        <dbReference type="PROSITE" id="PS50112"/>
    </source>
</evidence>
<feature type="domain" description="Response regulatory" evidence="26">
    <location>
        <begin position="1276"/>
        <end position="1394"/>
    </location>
</feature>
<proteinExistence type="predicted"/>
<evidence type="ECO:0000256" key="15">
    <source>
        <dbReference type="ARBA" id="ARBA00023012"/>
    </source>
</evidence>
<dbReference type="FunFam" id="3.30.565.10:FF:000010">
    <property type="entry name" value="Sensor histidine kinase RcsC"/>
    <property type="match status" value="1"/>
</dbReference>
<dbReference type="InterPro" id="IPR000014">
    <property type="entry name" value="PAS"/>
</dbReference>
<dbReference type="InterPro" id="IPR036641">
    <property type="entry name" value="HPT_dom_sf"/>
</dbReference>
<dbReference type="RefSeq" id="WP_170146298.1">
    <property type="nucleotide sequence ID" value="NZ_CBCSGC010000051.1"/>
</dbReference>
<dbReference type="GO" id="GO:0006355">
    <property type="term" value="P:regulation of DNA-templated transcription"/>
    <property type="evidence" value="ECO:0007669"/>
    <property type="project" value="InterPro"/>
</dbReference>
<dbReference type="InterPro" id="IPR013767">
    <property type="entry name" value="PAS_fold"/>
</dbReference>
<dbReference type="PRINTS" id="PR00344">
    <property type="entry name" value="BCTRLSENSOR"/>
</dbReference>
<dbReference type="InterPro" id="IPR035965">
    <property type="entry name" value="PAS-like_dom_sf"/>
</dbReference>
<evidence type="ECO:0000256" key="14">
    <source>
        <dbReference type="ARBA" id="ARBA00022989"/>
    </source>
</evidence>
<dbReference type="PROSITE" id="PS50109">
    <property type="entry name" value="HIS_KIN"/>
    <property type="match status" value="1"/>
</dbReference>
<feature type="modified residue" description="4-aspartylphosphate" evidence="23">
    <location>
        <position position="1327"/>
    </location>
</feature>
<evidence type="ECO:0000256" key="7">
    <source>
        <dbReference type="ARBA" id="ARBA00022679"/>
    </source>
</evidence>
<feature type="domain" description="PAS" evidence="27">
    <location>
        <begin position="871"/>
        <end position="943"/>
    </location>
</feature>
<dbReference type="InterPro" id="IPR003661">
    <property type="entry name" value="HisK_dim/P_dom"/>
</dbReference>
<evidence type="ECO:0000259" key="30">
    <source>
        <dbReference type="PROSITE" id="PS50894"/>
    </source>
</evidence>
<evidence type="ECO:0000256" key="1">
    <source>
        <dbReference type="ARBA" id="ARBA00000085"/>
    </source>
</evidence>
<dbReference type="PROSITE" id="PS50110">
    <property type="entry name" value="RESPONSE_REGULATORY"/>
    <property type="match status" value="1"/>
</dbReference>
<protein>
    <recommendedName>
        <fullName evidence="20">Sensory/regulatory protein RpfC</fullName>
        <ecNumber evidence="3">2.7.13.3</ecNumber>
    </recommendedName>
    <alternativeName>
        <fullName evidence="21">Virulence sensor protein BvgS</fullName>
    </alternativeName>
</protein>
<evidence type="ECO:0000313" key="32">
    <source>
        <dbReference type="Proteomes" id="UP000248856"/>
    </source>
</evidence>
<dbReference type="Pfam" id="PF13426">
    <property type="entry name" value="PAS_9"/>
    <property type="match status" value="2"/>
</dbReference>
<keyword evidence="4" id="KW-1003">Cell membrane</keyword>
<evidence type="ECO:0000256" key="24">
    <source>
        <dbReference type="SAM" id="Phobius"/>
    </source>
</evidence>
<keyword evidence="9" id="KW-0732">Signal</keyword>
<comment type="caution">
    <text evidence="31">The sequence shown here is derived from an EMBL/GenBank/DDBJ whole genome shotgun (WGS) entry which is preliminary data.</text>
</comment>
<dbReference type="PROSITE" id="PS50894">
    <property type="entry name" value="HPT"/>
    <property type="match status" value="1"/>
</dbReference>
<dbReference type="SMART" id="SM00086">
    <property type="entry name" value="PAC"/>
    <property type="match status" value="5"/>
</dbReference>
<dbReference type="PROSITE" id="PS50112">
    <property type="entry name" value="PAS"/>
    <property type="match status" value="3"/>
</dbReference>
<evidence type="ECO:0000256" key="12">
    <source>
        <dbReference type="ARBA" id="ARBA00022777"/>
    </source>
</evidence>
<dbReference type="Gene3D" id="3.30.450.350">
    <property type="entry name" value="CHASE domain"/>
    <property type="match status" value="1"/>
</dbReference>
<evidence type="ECO:0000256" key="17">
    <source>
        <dbReference type="ARBA" id="ARBA00023136"/>
    </source>
</evidence>
<dbReference type="Pfam" id="PF03924">
    <property type="entry name" value="CHASE"/>
    <property type="match status" value="1"/>
</dbReference>
<keyword evidence="32" id="KW-1185">Reference proteome</keyword>
<evidence type="ECO:0000256" key="23">
    <source>
        <dbReference type="PROSITE-ProRule" id="PRU00169"/>
    </source>
</evidence>
<evidence type="ECO:0000313" key="31">
    <source>
        <dbReference type="EMBL" id="RAR76740.1"/>
    </source>
</evidence>
<dbReference type="Gene3D" id="3.30.450.20">
    <property type="entry name" value="PAS domain"/>
    <property type="match status" value="5"/>
</dbReference>
<feature type="transmembrane region" description="Helical" evidence="24">
    <location>
        <begin position="12"/>
        <end position="32"/>
    </location>
</feature>
<evidence type="ECO:0000256" key="20">
    <source>
        <dbReference type="ARBA" id="ARBA00068150"/>
    </source>
</evidence>
<keyword evidence="14 24" id="KW-1133">Transmembrane helix</keyword>
<evidence type="ECO:0000256" key="6">
    <source>
        <dbReference type="ARBA" id="ARBA00022553"/>
    </source>
</evidence>
<dbReference type="SMART" id="SM01079">
    <property type="entry name" value="CHASE"/>
    <property type="match status" value="1"/>
</dbReference>
<dbReference type="InterPro" id="IPR000700">
    <property type="entry name" value="PAS-assoc_C"/>
</dbReference>
<dbReference type="InterPro" id="IPR003594">
    <property type="entry name" value="HATPase_dom"/>
</dbReference>
<keyword evidence="5" id="KW-0997">Cell inner membrane</keyword>
<dbReference type="Pfam" id="PF01627">
    <property type="entry name" value="Hpt"/>
    <property type="match status" value="1"/>
</dbReference>
<feature type="domain" description="CHASE" evidence="29">
    <location>
        <begin position="75"/>
        <end position="224"/>
    </location>
</feature>
<feature type="domain" description="PAS" evidence="27">
    <location>
        <begin position="632"/>
        <end position="663"/>
    </location>
</feature>
<dbReference type="InterPro" id="IPR036890">
    <property type="entry name" value="HATPase_C_sf"/>
</dbReference>
<dbReference type="SMART" id="SM00388">
    <property type="entry name" value="HisKA"/>
    <property type="match status" value="1"/>
</dbReference>
<dbReference type="GO" id="GO:0000155">
    <property type="term" value="F:phosphorelay sensor kinase activity"/>
    <property type="evidence" value="ECO:0007669"/>
    <property type="project" value="InterPro"/>
</dbReference>
<dbReference type="Pfam" id="PF00512">
    <property type="entry name" value="HisKA"/>
    <property type="match status" value="1"/>
</dbReference>
<dbReference type="SUPFAM" id="SSF52172">
    <property type="entry name" value="CheY-like"/>
    <property type="match status" value="1"/>
</dbReference>
<evidence type="ECO:0000256" key="4">
    <source>
        <dbReference type="ARBA" id="ARBA00022475"/>
    </source>
</evidence>
<feature type="transmembrane region" description="Helical" evidence="24">
    <location>
        <begin position="310"/>
        <end position="332"/>
    </location>
</feature>
<evidence type="ECO:0000256" key="13">
    <source>
        <dbReference type="ARBA" id="ARBA00022840"/>
    </source>
</evidence>
<dbReference type="InterPro" id="IPR006189">
    <property type="entry name" value="CHASE_dom"/>
</dbReference>
<evidence type="ECO:0000259" key="26">
    <source>
        <dbReference type="PROSITE" id="PS50110"/>
    </source>
</evidence>
<evidence type="ECO:0000256" key="11">
    <source>
        <dbReference type="ARBA" id="ARBA00022741"/>
    </source>
</evidence>
<dbReference type="InterPro" id="IPR011006">
    <property type="entry name" value="CheY-like_superfamily"/>
</dbReference>
<dbReference type="GO" id="GO:0005524">
    <property type="term" value="F:ATP binding"/>
    <property type="evidence" value="ECO:0007669"/>
    <property type="project" value="UniProtKB-KW"/>
</dbReference>
<accession>A0A328YSQ0</accession>
<dbReference type="InterPro" id="IPR036097">
    <property type="entry name" value="HisK_dim/P_sf"/>
</dbReference>
<dbReference type="InterPro" id="IPR001610">
    <property type="entry name" value="PAC"/>
</dbReference>
<evidence type="ECO:0000256" key="16">
    <source>
        <dbReference type="ARBA" id="ARBA00023026"/>
    </source>
</evidence>
<dbReference type="Pfam" id="PF02518">
    <property type="entry name" value="HATPase_c"/>
    <property type="match status" value="1"/>
</dbReference>
<dbReference type="SMART" id="SM00448">
    <property type="entry name" value="REC"/>
    <property type="match status" value="1"/>
</dbReference>
<keyword evidence="10" id="KW-0677">Repeat</keyword>
<feature type="domain" description="PAC" evidence="28">
    <location>
        <begin position="818"/>
        <end position="870"/>
    </location>
</feature>
<keyword evidence="11" id="KW-0547">Nucleotide-binding</keyword>
<dbReference type="PANTHER" id="PTHR43047:SF64">
    <property type="entry name" value="HISTIDINE KINASE CONTAINING CHEY-HOMOLOGOUS RECEIVER DOMAIN AND PAS DOMAIN-RELATED"/>
    <property type="match status" value="1"/>
</dbReference>
<evidence type="ECO:0000256" key="18">
    <source>
        <dbReference type="ARBA" id="ARBA00058004"/>
    </source>
</evidence>
<feature type="domain" description="Histidine kinase" evidence="25">
    <location>
        <begin position="1030"/>
        <end position="1251"/>
    </location>
</feature>
<dbReference type="SMART" id="SM00091">
    <property type="entry name" value="PAS"/>
    <property type="match status" value="5"/>
</dbReference>
<dbReference type="Proteomes" id="UP000248856">
    <property type="component" value="Unassembled WGS sequence"/>
</dbReference>
<dbReference type="Gene3D" id="1.20.120.160">
    <property type="entry name" value="HPT domain"/>
    <property type="match status" value="1"/>
</dbReference>
<dbReference type="Gene3D" id="1.10.287.130">
    <property type="match status" value="1"/>
</dbReference>
<evidence type="ECO:0000256" key="10">
    <source>
        <dbReference type="ARBA" id="ARBA00022737"/>
    </source>
</evidence>
<dbReference type="InterPro" id="IPR001789">
    <property type="entry name" value="Sig_transdc_resp-reg_receiver"/>
</dbReference>
<keyword evidence="8 24" id="KW-0812">Transmembrane</keyword>
<feature type="domain" description="PAC" evidence="28">
    <location>
        <begin position="960"/>
        <end position="1012"/>
    </location>
</feature>
<dbReference type="InterPro" id="IPR005467">
    <property type="entry name" value="His_kinase_dom"/>
</dbReference>
<feature type="domain" description="PAS" evidence="27">
    <location>
        <begin position="345"/>
        <end position="398"/>
    </location>
</feature>
<dbReference type="CDD" id="cd00130">
    <property type="entry name" value="PAS"/>
    <property type="match status" value="4"/>
</dbReference>
<dbReference type="Gene3D" id="3.40.50.2300">
    <property type="match status" value="1"/>
</dbReference>
<keyword evidence="16" id="KW-0843">Virulence</keyword>
<comment type="catalytic activity">
    <reaction evidence="1">
        <text>ATP + protein L-histidine = ADP + protein N-phospho-L-histidine.</text>
        <dbReference type="EC" id="2.7.13.3"/>
    </reaction>
</comment>